<evidence type="ECO:0008006" key="3">
    <source>
        <dbReference type="Google" id="ProtNLM"/>
    </source>
</evidence>
<reference evidence="1 2" key="1">
    <citation type="submission" date="2013-04" db="EMBL/GenBank/DDBJ databases">
        <authorList>
            <person name="McClelland M."/>
            <person name="Porwollik S."/>
            <person name="Desai P."/>
            <person name="Cheng P."/>
            <person name="Wollam A."/>
            <person name="Pepin K."/>
            <person name="Palsikar V.B."/>
            <person name="Fulton L."/>
            <person name="Fulton R."/>
            <person name="Delehaunty K."/>
            <person name="Fronick C."/>
            <person name="Godfrey J."/>
            <person name="Waligorski J."/>
            <person name="Appelbaum E."/>
            <person name="Tomlinson C."/>
            <person name="Warren W."/>
            <person name="Sodergren E."/>
            <person name="Weinstock G."/>
            <person name="Wilson R.K."/>
        </authorList>
    </citation>
    <scope>NUCLEOTIDE SEQUENCE [LARGE SCALE GENOMIC DNA]</scope>
    <source>
        <strain evidence="1 2">2009K0958</strain>
    </source>
</reference>
<comment type="caution">
    <text evidence="1">The sequence shown here is derived from an EMBL/GenBank/DDBJ whole genome shotgun (WGS) entry which is preliminary data.</text>
</comment>
<name>A0A656IEG8_SALE2</name>
<dbReference type="AlphaFoldDB" id="A0A656IEG8"/>
<evidence type="ECO:0000313" key="1">
    <source>
        <dbReference type="EMBL" id="EPI64748.1"/>
    </source>
</evidence>
<dbReference type="PROSITE" id="PS51257">
    <property type="entry name" value="PROKAR_LIPOPROTEIN"/>
    <property type="match status" value="1"/>
</dbReference>
<protein>
    <recommendedName>
        <fullName evidence="3">Phage encoded exported protein</fullName>
    </recommendedName>
</protein>
<dbReference type="EMBL" id="ATFT01000104">
    <property type="protein sequence ID" value="EPI64748.1"/>
    <property type="molecule type" value="Genomic_DNA"/>
</dbReference>
<accession>A0A656IEG8</accession>
<gene>
    <name evidence="1" type="ORF">A673_04279</name>
</gene>
<dbReference type="Proteomes" id="UP000014535">
    <property type="component" value="Unassembled WGS sequence"/>
</dbReference>
<evidence type="ECO:0000313" key="2">
    <source>
        <dbReference type="Proteomes" id="UP000014535"/>
    </source>
</evidence>
<organism evidence="1 2">
    <name type="scientific">Salmonella enteritidis (strain 2009K0958)</name>
    <dbReference type="NCBI Taxonomy" id="1192586"/>
    <lineage>
        <taxon>Bacteria</taxon>
        <taxon>Pseudomonadati</taxon>
        <taxon>Pseudomonadota</taxon>
        <taxon>Gammaproteobacteria</taxon>
        <taxon>Enterobacterales</taxon>
        <taxon>Enterobacteriaceae</taxon>
        <taxon>Salmonella</taxon>
    </lineage>
</organism>
<proteinExistence type="predicted"/>
<sequence>MNRKHWTHRMPRMAAKWALVAILVPFLLVGCASLDKARQIFEAAGQSRSERLLGLKSKSPVVADNWGFL</sequence>